<gene>
    <name evidence="1" type="ORF">LDX50_23895</name>
</gene>
<keyword evidence="1" id="KW-0648">Protein biosynthesis</keyword>
<name>A0A9X1HU20_9BACT</name>
<keyword evidence="2" id="KW-1185">Reference proteome</keyword>
<dbReference type="EMBL" id="JAIXNE010000005">
    <property type="protein sequence ID" value="MCA6077940.1"/>
    <property type="molecule type" value="Genomic_DNA"/>
</dbReference>
<accession>A0A9X1HU20</accession>
<organism evidence="1 2">
    <name type="scientific">Fulvivirga sedimenti</name>
    <dbReference type="NCBI Taxonomy" id="2879465"/>
    <lineage>
        <taxon>Bacteria</taxon>
        <taxon>Pseudomonadati</taxon>
        <taxon>Bacteroidota</taxon>
        <taxon>Cytophagia</taxon>
        <taxon>Cytophagales</taxon>
        <taxon>Fulvivirgaceae</taxon>
        <taxon>Fulvivirga</taxon>
    </lineage>
</organism>
<comment type="caution">
    <text evidence="1">The sequence shown here is derived from an EMBL/GenBank/DDBJ whole genome shotgun (WGS) entry which is preliminary data.</text>
</comment>
<dbReference type="RefSeq" id="WP_225698803.1">
    <property type="nucleotide sequence ID" value="NZ_JAIXNE010000005.1"/>
</dbReference>
<protein>
    <submittedName>
        <fullName evidence="1">GreA/GreB family elongation factor</fullName>
    </submittedName>
</protein>
<dbReference type="Proteomes" id="UP001139409">
    <property type="component" value="Unassembled WGS sequence"/>
</dbReference>
<sequence>MELTQIKQSLYEECIAYVNRRIDTIQQAIMSAKEAADEETKNSTGDKYETGRAMMQIEIENQVVQLKEAQRLFDDIRMIRPAKHTDDAQAGSLVITNLGNYYLAIGAGKITVDEKDYFAVALSSPVGQLLMGKKSGDQFELNGRKFEIQSVI</sequence>
<dbReference type="GO" id="GO:0003746">
    <property type="term" value="F:translation elongation factor activity"/>
    <property type="evidence" value="ECO:0007669"/>
    <property type="project" value="UniProtKB-KW"/>
</dbReference>
<reference evidence="1" key="1">
    <citation type="submission" date="2021-09" db="EMBL/GenBank/DDBJ databases">
        <title>Fulvivirga sp. isolated from coastal sediment.</title>
        <authorList>
            <person name="Yu H."/>
        </authorList>
    </citation>
    <scope>NUCLEOTIDE SEQUENCE</scope>
    <source>
        <strain evidence="1">1062</strain>
    </source>
</reference>
<keyword evidence="1" id="KW-0251">Elongation factor</keyword>
<evidence type="ECO:0000313" key="2">
    <source>
        <dbReference type="Proteomes" id="UP001139409"/>
    </source>
</evidence>
<dbReference type="AlphaFoldDB" id="A0A9X1HU20"/>
<proteinExistence type="predicted"/>
<evidence type="ECO:0000313" key="1">
    <source>
        <dbReference type="EMBL" id="MCA6077940.1"/>
    </source>
</evidence>